<dbReference type="HOGENOM" id="CLU_477322_0_0_1"/>
<organism evidence="2 3">
    <name type="scientific">Aureobasidium melanogenum (strain CBS 110374)</name>
    <name type="common">Aureobasidium pullulans var. melanogenum</name>
    <dbReference type="NCBI Taxonomy" id="1043003"/>
    <lineage>
        <taxon>Eukaryota</taxon>
        <taxon>Fungi</taxon>
        <taxon>Dikarya</taxon>
        <taxon>Ascomycota</taxon>
        <taxon>Pezizomycotina</taxon>
        <taxon>Dothideomycetes</taxon>
        <taxon>Dothideomycetidae</taxon>
        <taxon>Dothideales</taxon>
        <taxon>Saccotheciaceae</taxon>
        <taxon>Aureobasidium</taxon>
    </lineage>
</organism>
<dbReference type="EMBL" id="KL584826">
    <property type="protein sequence ID" value="KEQ65763.1"/>
    <property type="molecule type" value="Genomic_DNA"/>
</dbReference>
<reference evidence="2 3" key="1">
    <citation type="journal article" date="2014" name="BMC Genomics">
        <title>Genome sequencing of four Aureobasidium pullulans varieties: biotechnological potential, stress tolerance, and description of new species.</title>
        <authorList>
            <person name="Gostin Ar C."/>
            <person name="Ohm R.A."/>
            <person name="Kogej T."/>
            <person name="Sonjak S."/>
            <person name="Turk M."/>
            <person name="Zajc J."/>
            <person name="Zalar P."/>
            <person name="Grube M."/>
            <person name="Sun H."/>
            <person name="Han J."/>
            <person name="Sharma A."/>
            <person name="Chiniquy J."/>
            <person name="Ngan C.Y."/>
            <person name="Lipzen A."/>
            <person name="Barry K."/>
            <person name="Grigoriev I.V."/>
            <person name="Gunde-Cimerman N."/>
        </authorList>
    </citation>
    <scope>NUCLEOTIDE SEQUENCE [LARGE SCALE GENOMIC DNA]</scope>
    <source>
        <strain evidence="2 3">CBS 110374</strain>
    </source>
</reference>
<feature type="region of interest" description="Disordered" evidence="1">
    <location>
        <begin position="1"/>
        <end position="36"/>
    </location>
</feature>
<feature type="region of interest" description="Disordered" evidence="1">
    <location>
        <begin position="261"/>
        <end position="288"/>
    </location>
</feature>
<gene>
    <name evidence="2" type="ORF">M437DRAFT_72626</name>
</gene>
<evidence type="ECO:0000313" key="3">
    <source>
        <dbReference type="Proteomes" id="UP000030672"/>
    </source>
</evidence>
<dbReference type="Proteomes" id="UP000030672">
    <property type="component" value="Unassembled WGS sequence"/>
</dbReference>
<evidence type="ECO:0000313" key="2">
    <source>
        <dbReference type="EMBL" id="KEQ65763.1"/>
    </source>
</evidence>
<name>A0A074VZ18_AURM1</name>
<protein>
    <submittedName>
        <fullName evidence="2">Uncharacterized protein</fullName>
    </submittedName>
</protein>
<feature type="compositionally biased region" description="Acidic residues" evidence="1">
    <location>
        <begin position="277"/>
        <end position="288"/>
    </location>
</feature>
<evidence type="ECO:0000256" key="1">
    <source>
        <dbReference type="SAM" id="MobiDB-lite"/>
    </source>
</evidence>
<accession>A0A074VZ18</accession>
<dbReference type="AlphaFoldDB" id="A0A074VZ18"/>
<keyword evidence="3" id="KW-1185">Reference proteome</keyword>
<dbReference type="GeneID" id="63919262"/>
<feature type="region of interest" description="Disordered" evidence="1">
    <location>
        <begin position="52"/>
        <end position="116"/>
    </location>
</feature>
<sequence>MPKKHRQTYQPKPGSNYVHPSLGGSPRTSENAQAKPVLSVNERLTNLRLAQASPASLERKRQLAELSNQRSLPPSLGQGILGQTAVAAPAPRNSASQRSRVRLRTPGPAPPPSWVSRLTSHRQALENRYYLAKRQPRTFGQNGTPIRNMPQGLARFLNMANDNPVIPGSLLDMSLKVAARNWSDIVEDCGEWLDVIPAHLRVVLLSYLTTLGPPEGIDMAGLHALFPNPSEASSLDLSGLVGWGFTIKELRKWLHKSAEDTKEAAEKSQQQKSDIADSWDQEDSSSDDSDFFIPKPFNNNLQHLTKLSLAHPPSSASWTDLLLLSKDLHTITHLSLAHWPLPTRTPNSTSPYASLDRDFEESALVLRMLAENTYCLRWLDLQGCHSWLPALTHRSYALPLQPTDSDDSDNDWSSQTQRLKGPDWNGAWRHLTYLNLSQEASSWFPLNATFLKSPSFRQKMAKSYFRIGVKHQQIIDDVRDYISMHPEKREFEVQHCGDCHADADVGECWQECGACNQYQDMFVGLMARWLERETEARTVARGIIAARQGTGLRCTFDHGWQSRESYPVLNWP</sequence>
<proteinExistence type="predicted"/>
<dbReference type="STRING" id="1043003.A0A074VZ18"/>
<dbReference type="RefSeq" id="XP_040882786.1">
    <property type="nucleotide sequence ID" value="XM_041025889.1"/>
</dbReference>